<evidence type="ECO:0000256" key="3">
    <source>
        <dbReference type="PIRSR" id="PIRSR605502-1"/>
    </source>
</evidence>
<reference evidence="4 5" key="1">
    <citation type="submission" date="2018-10" db="EMBL/GenBank/DDBJ databases">
        <title>Butyricimonas faecalis sp. nov., isolated from human faeces and emended description of the genus Butyricimonas.</title>
        <authorList>
            <person name="Le Roy T."/>
            <person name="Van der Smissen P."/>
            <person name="Paquot A."/>
            <person name="Delzenne N."/>
            <person name="Muccioli G."/>
            <person name="Collet J.-F."/>
            <person name="Cani P.D."/>
        </authorList>
    </citation>
    <scope>NUCLEOTIDE SEQUENCE [LARGE SCALE GENOMIC DNA]</scope>
    <source>
        <strain evidence="4 5">H184</strain>
    </source>
</reference>
<gene>
    <name evidence="4" type="ORF">D8S85_09940</name>
</gene>
<feature type="binding site" evidence="3">
    <location>
        <position position="54"/>
    </location>
    <ligand>
        <name>Mg(2+)</name>
        <dbReference type="ChEBI" id="CHEBI:18420"/>
        <label>1</label>
    </ligand>
</feature>
<feature type="binding site" evidence="3">
    <location>
        <position position="268"/>
    </location>
    <ligand>
        <name>Mg(2+)</name>
        <dbReference type="ChEBI" id="CHEBI:18420"/>
        <label>1</label>
    </ligand>
</feature>
<keyword evidence="5" id="KW-1185">Reference proteome</keyword>
<dbReference type="Pfam" id="PF03747">
    <property type="entry name" value="ADP_ribosyl_GH"/>
    <property type="match status" value="1"/>
</dbReference>
<comment type="cofactor">
    <cofactor evidence="3">
        <name>Mg(2+)</name>
        <dbReference type="ChEBI" id="CHEBI:18420"/>
    </cofactor>
    <text evidence="3">Binds 2 magnesium ions per subunit.</text>
</comment>
<dbReference type="AlphaFoldDB" id="A0A3S9VTD6"/>
<evidence type="ECO:0000313" key="5">
    <source>
        <dbReference type="Proteomes" id="UP000270673"/>
    </source>
</evidence>
<protein>
    <submittedName>
        <fullName evidence="4">ADP-ribosylglycohydrolase family protein</fullName>
    </submittedName>
</protein>
<feature type="binding site" evidence="3">
    <location>
        <position position="266"/>
    </location>
    <ligand>
        <name>Mg(2+)</name>
        <dbReference type="ChEBI" id="CHEBI:18420"/>
        <label>1</label>
    </ligand>
</feature>
<dbReference type="PANTHER" id="PTHR16222">
    <property type="entry name" value="ADP-RIBOSYLGLYCOHYDROLASE"/>
    <property type="match status" value="1"/>
</dbReference>
<dbReference type="EMBL" id="CP032819">
    <property type="protein sequence ID" value="AZS29836.1"/>
    <property type="molecule type" value="Genomic_DNA"/>
</dbReference>
<evidence type="ECO:0000256" key="2">
    <source>
        <dbReference type="ARBA" id="ARBA00022801"/>
    </source>
</evidence>
<proteinExistence type="inferred from homology"/>
<keyword evidence="3" id="KW-0460">Magnesium</keyword>
<dbReference type="GO" id="GO:0016787">
    <property type="term" value="F:hydrolase activity"/>
    <property type="evidence" value="ECO:0007669"/>
    <property type="project" value="UniProtKB-KW"/>
</dbReference>
<organism evidence="4 5">
    <name type="scientific">Butyricimonas faecalis</name>
    <dbReference type="NCBI Taxonomy" id="2093856"/>
    <lineage>
        <taxon>Bacteria</taxon>
        <taxon>Pseudomonadati</taxon>
        <taxon>Bacteroidota</taxon>
        <taxon>Bacteroidia</taxon>
        <taxon>Bacteroidales</taxon>
        <taxon>Odoribacteraceae</taxon>
        <taxon>Butyricimonas</taxon>
    </lineage>
</organism>
<keyword evidence="3" id="KW-0479">Metal-binding</keyword>
<dbReference type="RefSeq" id="WP_106480560.1">
    <property type="nucleotide sequence ID" value="NZ_CP032819.1"/>
</dbReference>
<accession>A0A3S9VTD6</accession>
<feature type="binding site" evidence="3">
    <location>
        <position position="53"/>
    </location>
    <ligand>
        <name>Mg(2+)</name>
        <dbReference type="ChEBI" id="CHEBI:18420"/>
        <label>1</label>
    </ligand>
</feature>
<keyword evidence="2 4" id="KW-0378">Hydrolase</keyword>
<comment type="similarity">
    <text evidence="1">Belongs to the ADP-ribosylglycohydrolase family.</text>
</comment>
<dbReference type="KEGG" id="buy:D8S85_09940"/>
<dbReference type="Gene3D" id="1.10.4080.10">
    <property type="entry name" value="ADP-ribosylation/Crystallin J1"/>
    <property type="match status" value="1"/>
</dbReference>
<dbReference type="Proteomes" id="UP000270673">
    <property type="component" value="Chromosome"/>
</dbReference>
<evidence type="ECO:0000256" key="1">
    <source>
        <dbReference type="ARBA" id="ARBA00010702"/>
    </source>
</evidence>
<dbReference type="InterPro" id="IPR050792">
    <property type="entry name" value="ADP-ribosylglycohydrolase"/>
</dbReference>
<dbReference type="GO" id="GO:0046872">
    <property type="term" value="F:metal ion binding"/>
    <property type="evidence" value="ECO:0007669"/>
    <property type="project" value="UniProtKB-KW"/>
</dbReference>
<name>A0A3S9VTD6_9BACT</name>
<dbReference type="SUPFAM" id="SSF101478">
    <property type="entry name" value="ADP-ribosylglycohydrolase"/>
    <property type="match status" value="1"/>
</dbReference>
<dbReference type="InterPro" id="IPR005502">
    <property type="entry name" value="Ribosyl_crysJ1"/>
</dbReference>
<sequence>MNNLNKNILLGTAIGDALGLPVQFLDRDVIAKNPVITMVGHGQFDVPAGTWSDDSSLSLCLAESLCNGYDLNDIANNFIKWMFEGYWTPFNKAFDIGNTTYSAIVNLRNGISPHLAGMDREKDNGNGSLMRILPLVPYILKMKEEEKFRIIKEVSSLTHRHPRSILACIALCEFAIRYINLQSIENAYQAMQQIILQLLKREIFIEEEVPFKRLVDLSYKEFKTIELKDIRSSGYVIDTLEASLWCIFNTTNYKDAVLKAVNLGHDTDTVGAITGGLAGIIYGYDTIPSEWIDILARKDDIIKLGEKLDSIYGGVEEQSF</sequence>
<dbReference type="PANTHER" id="PTHR16222:SF24">
    <property type="entry name" value="ADP-RIBOSYLHYDROLASE ARH3"/>
    <property type="match status" value="1"/>
</dbReference>
<dbReference type="OrthoDB" id="9798107at2"/>
<evidence type="ECO:0000313" key="4">
    <source>
        <dbReference type="EMBL" id="AZS29836.1"/>
    </source>
</evidence>
<feature type="binding site" evidence="3">
    <location>
        <position position="52"/>
    </location>
    <ligand>
        <name>Mg(2+)</name>
        <dbReference type="ChEBI" id="CHEBI:18420"/>
        <label>1</label>
    </ligand>
</feature>
<dbReference type="InterPro" id="IPR036705">
    <property type="entry name" value="Ribosyl_crysJ1_sf"/>
</dbReference>
<feature type="binding site" evidence="3">
    <location>
        <position position="269"/>
    </location>
    <ligand>
        <name>Mg(2+)</name>
        <dbReference type="ChEBI" id="CHEBI:18420"/>
        <label>1</label>
    </ligand>
</feature>